<dbReference type="GO" id="GO:0042773">
    <property type="term" value="P:ATP synthesis coupled electron transport"/>
    <property type="evidence" value="ECO:0007669"/>
    <property type="project" value="InterPro"/>
</dbReference>
<dbReference type="PRINTS" id="PR01434">
    <property type="entry name" value="NADHDHGNASE5"/>
</dbReference>
<feature type="transmembrane region" description="Helical" evidence="6">
    <location>
        <begin position="184"/>
        <end position="202"/>
    </location>
</feature>
<keyword evidence="3 6" id="KW-1133">Transmembrane helix</keyword>
<sequence>MTKDTLLLSFIVLLIPMASFLINIFFGNKLGRKSGIVGTFILGIDLALAIVAAYNKLFVFSEEPVIQTRIEWFNLGTVNFDIGIGIDNIATIMLVVVTLISFLVHLFSTVYMKGDRRYPTYFAYLGLFTFSMLGIVITNNFLLMYIFWELVGISSYLLIGFWYEKGSAANAGKKAFITNRIGDLGFFIGIMILFFTYNSFMFDDIFSGIASGKMPFNNPTMLTVTGICIFMGAIGKSAQFPLHVWLPDAMEGPTPVSALIHAATMVAAGVYLVTKVFVMFTADALTFIALTGAITAFMSASIALVQRDFKKILAFSTISQLGYMIMSLGVGGYTNGFFHLVTHAWFKAALFLTAGSVIYAMHESIHHKNDHHTDAQDIYNMGGLRKTMPWTYLTFMIATFALSGIPFTSGFLSKDGILAGTLAYANLTGGWHWVIPVLGYLAAGMTAFYMFRLTILAFHGEHKTEIARNTKENKLPILFPLVLLACLSFWFVYSSNPFEASEGWFQEKVVQPVSVVPETSQWKFLLPEMAEGQAHNQGDNPENSDVVQASPENTYLNRFHEESHHFHYLAMGISLFMAALGIMLAFMMYKFKIINAGKLEVRFKFLHSFLYNRWYFDELYQATAIVGTLALSKSLSWFDTYIVDGLVNLSSYIIRFVSRLTGLFDNYVIDGAVNMASTFTGYCGSKIRKLQTGKVQAYIVFMLLGILTMIYFFV</sequence>
<name>A0A0L8V9H5_9BACT</name>
<evidence type="ECO:0000256" key="4">
    <source>
        <dbReference type="ARBA" id="ARBA00023136"/>
    </source>
</evidence>
<feature type="transmembrane region" description="Helical" evidence="6">
    <location>
        <begin position="143"/>
        <end position="163"/>
    </location>
</feature>
<feature type="transmembrane region" description="Helical" evidence="6">
    <location>
        <begin position="222"/>
        <end position="246"/>
    </location>
</feature>
<dbReference type="NCBIfam" id="NF005141">
    <property type="entry name" value="PRK06590.1"/>
    <property type="match status" value="1"/>
</dbReference>
<dbReference type="PANTHER" id="PTHR42829:SF2">
    <property type="entry name" value="NADH-UBIQUINONE OXIDOREDUCTASE CHAIN 5"/>
    <property type="match status" value="1"/>
</dbReference>
<evidence type="ECO:0000313" key="9">
    <source>
        <dbReference type="EMBL" id="KOH44842.1"/>
    </source>
</evidence>
<feature type="transmembrane region" description="Helical" evidence="6">
    <location>
        <begin position="89"/>
        <end position="111"/>
    </location>
</feature>
<dbReference type="RefSeq" id="WP_053183586.1">
    <property type="nucleotide sequence ID" value="NZ_LGIA01000152.1"/>
</dbReference>
<evidence type="ECO:0000256" key="1">
    <source>
        <dbReference type="ARBA" id="ARBA00004127"/>
    </source>
</evidence>
<feature type="transmembrane region" description="Helical" evidence="6">
    <location>
        <begin position="35"/>
        <end position="54"/>
    </location>
</feature>
<dbReference type="GO" id="GO:0012505">
    <property type="term" value="C:endomembrane system"/>
    <property type="evidence" value="ECO:0007669"/>
    <property type="project" value="UniProtKB-SubCell"/>
</dbReference>
<feature type="domain" description="NADH:quinone oxidoreductase/Mrp antiporter transmembrane" evidence="7">
    <location>
        <begin position="139"/>
        <end position="426"/>
    </location>
</feature>
<evidence type="ECO:0000313" key="10">
    <source>
        <dbReference type="Proteomes" id="UP000036958"/>
    </source>
</evidence>
<keyword evidence="10" id="KW-1185">Reference proteome</keyword>
<dbReference type="EMBL" id="LGIA01000152">
    <property type="protein sequence ID" value="KOH44842.1"/>
    <property type="molecule type" value="Genomic_DNA"/>
</dbReference>
<feature type="transmembrane region" description="Helical" evidence="6">
    <location>
        <begin position="433"/>
        <end position="455"/>
    </location>
</feature>
<dbReference type="AlphaFoldDB" id="A0A0L8V9H5"/>
<dbReference type="GO" id="GO:0003954">
    <property type="term" value="F:NADH dehydrogenase activity"/>
    <property type="evidence" value="ECO:0007669"/>
    <property type="project" value="TreeGrafter"/>
</dbReference>
<keyword evidence="4 6" id="KW-0472">Membrane</keyword>
<comment type="caution">
    <text evidence="9">The sequence shown here is derived from an EMBL/GenBank/DDBJ whole genome shotgun (WGS) entry which is preliminary data.</text>
</comment>
<evidence type="ECO:0000259" key="7">
    <source>
        <dbReference type="Pfam" id="PF00361"/>
    </source>
</evidence>
<feature type="transmembrane region" description="Helical" evidence="6">
    <location>
        <begin position="284"/>
        <end position="305"/>
    </location>
</feature>
<dbReference type="InterPro" id="IPR018393">
    <property type="entry name" value="NADHpl_OxRdtase_5_subgr"/>
</dbReference>
<evidence type="ECO:0000256" key="3">
    <source>
        <dbReference type="ARBA" id="ARBA00022989"/>
    </source>
</evidence>
<accession>A0A0L8V9H5</accession>
<reference evidence="10" key="1">
    <citation type="submission" date="2015-07" db="EMBL/GenBank/DDBJ databases">
        <title>Genome sequencing of Sunxiuqinia dokdonensis strain SK.</title>
        <authorList>
            <person name="Ahn S."/>
            <person name="Kim B.-C."/>
        </authorList>
    </citation>
    <scope>NUCLEOTIDE SEQUENCE [LARGE SCALE GENOMIC DNA]</scope>
    <source>
        <strain evidence="10">SK</strain>
    </source>
</reference>
<gene>
    <name evidence="9" type="ORF">NC99_23890</name>
</gene>
<organism evidence="9 10">
    <name type="scientific">Sunxiuqinia dokdonensis</name>
    <dbReference type="NCBI Taxonomy" id="1409788"/>
    <lineage>
        <taxon>Bacteria</taxon>
        <taxon>Pseudomonadati</taxon>
        <taxon>Bacteroidota</taxon>
        <taxon>Bacteroidia</taxon>
        <taxon>Marinilabiliales</taxon>
        <taxon>Prolixibacteraceae</taxon>
        <taxon>Sunxiuqinia</taxon>
    </lineage>
</organism>
<dbReference type="Pfam" id="PF00662">
    <property type="entry name" value="Proton_antipo_N"/>
    <property type="match status" value="1"/>
</dbReference>
<evidence type="ECO:0000256" key="2">
    <source>
        <dbReference type="ARBA" id="ARBA00022692"/>
    </source>
</evidence>
<dbReference type="Pfam" id="PF00361">
    <property type="entry name" value="Proton_antipo_M"/>
    <property type="match status" value="1"/>
</dbReference>
<dbReference type="OrthoDB" id="9807568at2"/>
<dbReference type="GO" id="GO:0015990">
    <property type="term" value="P:electron transport coupled proton transport"/>
    <property type="evidence" value="ECO:0007669"/>
    <property type="project" value="TreeGrafter"/>
</dbReference>
<dbReference type="STRING" id="1409788.NC99_23890"/>
<feature type="transmembrane region" description="Helical" evidence="6">
    <location>
        <begin position="390"/>
        <end position="413"/>
    </location>
</feature>
<feature type="transmembrane region" description="Helical" evidence="6">
    <location>
        <begin position="566"/>
        <end position="589"/>
    </location>
</feature>
<protein>
    <submittedName>
        <fullName evidence="9">NADH-quinone oxidoreductase subunit L</fullName>
    </submittedName>
</protein>
<dbReference type="GO" id="GO:0016020">
    <property type="term" value="C:membrane"/>
    <property type="evidence" value="ECO:0007669"/>
    <property type="project" value="UniProtKB-SubCell"/>
</dbReference>
<dbReference type="Proteomes" id="UP000036958">
    <property type="component" value="Unassembled WGS sequence"/>
</dbReference>
<proteinExistence type="predicted"/>
<keyword evidence="2 5" id="KW-0812">Transmembrane</keyword>
<evidence type="ECO:0000256" key="6">
    <source>
        <dbReference type="SAM" id="Phobius"/>
    </source>
</evidence>
<comment type="subcellular location">
    <subcellularLocation>
        <location evidence="1">Endomembrane system</location>
        <topology evidence="1">Multi-pass membrane protein</topology>
    </subcellularLocation>
    <subcellularLocation>
        <location evidence="5">Membrane</location>
        <topology evidence="5">Multi-pass membrane protein</topology>
    </subcellularLocation>
</comment>
<feature type="transmembrane region" description="Helical" evidence="6">
    <location>
        <begin position="475"/>
        <end position="493"/>
    </location>
</feature>
<feature type="transmembrane region" description="Helical" evidence="6">
    <location>
        <begin position="258"/>
        <end position="278"/>
    </location>
</feature>
<feature type="transmembrane region" description="Helical" evidence="6">
    <location>
        <begin position="118"/>
        <end position="137"/>
    </location>
</feature>
<dbReference type="GO" id="GO:0008137">
    <property type="term" value="F:NADH dehydrogenase (ubiquinone) activity"/>
    <property type="evidence" value="ECO:0007669"/>
    <property type="project" value="InterPro"/>
</dbReference>
<dbReference type="Gene3D" id="1.20.5.2700">
    <property type="match status" value="1"/>
</dbReference>
<dbReference type="InterPro" id="IPR001516">
    <property type="entry name" value="Proton_antipo_N"/>
</dbReference>
<dbReference type="InterPro" id="IPR003945">
    <property type="entry name" value="NU5C-like"/>
</dbReference>
<evidence type="ECO:0000259" key="8">
    <source>
        <dbReference type="Pfam" id="PF00662"/>
    </source>
</evidence>
<feature type="transmembrane region" description="Helical" evidence="6">
    <location>
        <begin position="312"/>
        <end position="332"/>
    </location>
</feature>
<dbReference type="InterPro" id="IPR001750">
    <property type="entry name" value="ND/Mrp_TM"/>
</dbReference>
<feature type="domain" description="NADH-Ubiquinone oxidoreductase (complex I) chain 5 N-terminal" evidence="8">
    <location>
        <begin position="72"/>
        <end position="122"/>
    </location>
</feature>
<dbReference type="PATRIC" id="fig|1409788.3.peg.2467"/>
<feature type="transmembrane region" description="Helical" evidence="6">
    <location>
        <begin position="344"/>
        <end position="361"/>
    </location>
</feature>
<dbReference type="NCBIfam" id="TIGR01974">
    <property type="entry name" value="NDH_I_L"/>
    <property type="match status" value="1"/>
</dbReference>
<dbReference type="PANTHER" id="PTHR42829">
    <property type="entry name" value="NADH-UBIQUINONE OXIDOREDUCTASE CHAIN 5"/>
    <property type="match status" value="1"/>
</dbReference>
<evidence type="ECO:0000256" key="5">
    <source>
        <dbReference type="RuleBase" id="RU000320"/>
    </source>
</evidence>
<feature type="transmembrane region" description="Helical" evidence="6">
    <location>
        <begin position="695"/>
        <end position="713"/>
    </location>
</feature>
<feature type="transmembrane region" description="Helical" evidence="6">
    <location>
        <begin position="6"/>
        <end position="26"/>
    </location>
</feature>